<dbReference type="EMBL" id="CAJVCH010365031">
    <property type="protein sequence ID" value="CAG7816259.1"/>
    <property type="molecule type" value="Genomic_DNA"/>
</dbReference>
<evidence type="ECO:0000313" key="2">
    <source>
        <dbReference type="Proteomes" id="UP000708208"/>
    </source>
</evidence>
<gene>
    <name evidence="1" type="ORF">AFUS01_LOCUS26886</name>
</gene>
<accession>A0A8J2L675</accession>
<protein>
    <submittedName>
        <fullName evidence="1">Uncharacterized protein</fullName>
    </submittedName>
</protein>
<evidence type="ECO:0000313" key="1">
    <source>
        <dbReference type="EMBL" id="CAG7816259.1"/>
    </source>
</evidence>
<organism evidence="1 2">
    <name type="scientific">Allacma fusca</name>
    <dbReference type="NCBI Taxonomy" id="39272"/>
    <lineage>
        <taxon>Eukaryota</taxon>
        <taxon>Metazoa</taxon>
        <taxon>Ecdysozoa</taxon>
        <taxon>Arthropoda</taxon>
        <taxon>Hexapoda</taxon>
        <taxon>Collembola</taxon>
        <taxon>Symphypleona</taxon>
        <taxon>Sminthuridae</taxon>
        <taxon>Allacma</taxon>
    </lineage>
</organism>
<dbReference type="Proteomes" id="UP000708208">
    <property type="component" value="Unassembled WGS sequence"/>
</dbReference>
<name>A0A8J2L675_9HEXA</name>
<comment type="caution">
    <text evidence="1">The sequence shown here is derived from an EMBL/GenBank/DDBJ whole genome shotgun (WGS) entry which is preliminary data.</text>
</comment>
<reference evidence="1" key="1">
    <citation type="submission" date="2021-06" db="EMBL/GenBank/DDBJ databases">
        <authorList>
            <person name="Hodson N. C."/>
            <person name="Mongue J. A."/>
            <person name="Jaron S. K."/>
        </authorList>
    </citation>
    <scope>NUCLEOTIDE SEQUENCE</scope>
</reference>
<keyword evidence="2" id="KW-1185">Reference proteome</keyword>
<proteinExistence type="predicted"/>
<sequence>MFHAVIIYK</sequence>
<feature type="non-terminal residue" evidence="1">
    <location>
        <position position="9"/>
    </location>
</feature>